<reference evidence="5 6" key="1">
    <citation type="journal article" date="2007" name="Appl. Environ. Microbiol.">
        <title>Genome sequence of the cellulolytic gliding bacterium Cytophaga hutchinsonii.</title>
        <authorList>
            <person name="Xie G."/>
            <person name="Bruce D.C."/>
            <person name="Challacombe J.F."/>
            <person name="Chertkov O."/>
            <person name="Detter J.C."/>
            <person name="Gilna P."/>
            <person name="Han C.S."/>
            <person name="Lucas S."/>
            <person name="Misra M."/>
            <person name="Myers G.L."/>
            <person name="Richardson P."/>
            <person name="Tapia R."/>
            <person name="Thayer N."/>
            <person name="Thompson L.S."/>
            <person name="Brettin T.S."/>
            <person name="Henrissat B."/>
            <person name="Wilson D.B."/>
            <person name="McBride M.J."/>
        </authorList>
    </citation>
    <scope>NUCLEOTIDE SEQUENCE [LARGE SCALE GENOMIC DNA]</scope>
    <source>
        <strain evidence="6">ATCC 33406 / DSM 1761 / CIP 103989 / NBRC 15051 / NCIMB 9469 / D465</strain>
    </source>
</reference>
<dbReference type="PANTHER" id="PTHR30024:SF47">
    <property type="entry name" value="TAURINE-BINDING PERIPLASMIC PROTEIN"/>
    <property type="match status" value="1"/>
</dbReference>
<evidence type="ECO:0000259" key="4">
    <source>
        <dbReference type="Pfam" id="PF22384"/>
    </source>
</evidence>
<feature type="domain" description="Ca3427-like PBP 2" evidence="4">
    <location>
        <begin position="86"/>
        <end position="178"/>
    </location>
</feature>
<comment type="similarity">
    <text evidence="2">Belongs to the bacterial solute-binding protein SsuA/TauA family.</text>
</comment>
<dbReference type="CDD" id="cd13637">
    <property type="entry name" value="PBP2_Ca3427_like"/>
    <property type="match status" value="1"/>
</dbReference>
<sequence length="281" mass="31324">MKIRCGGVPEHFNYPWHVAIEQGYFSAEGIEFEWIDYKGGTGAMCQDLRADIIDIATLLTEGAITDIANGNPSTIDSVYVSSPLIWGIHTGAQSQHSNPDTPGLIKYAVSRMGSGSHLMALVDRIQRGLSLTDASWELIQNLDGARVSLQKNDSDYFLWEKNMTAPYVYNGELRRIGECPTPWPSVVITITKKASARIGNLSGMYRALEKAIHFIQQLPDPVQTIASVYDLKIEDAKDWYSRIEWAINTPLTEKDFDTTCHALVEAGILKEKPDYTHICKA</sequence>
<dbReference type="GO" id="GO:0042597">
    <property type="term" value="C:periplasmic space"/>
    <property type="evidence" value="ECO:0007669"/>
    <property type="project" value="UniProtKB-SubCell"/>
</dbReference>
<dbReference type="RefSeq" id="WP_011586776.1">
    <property type="nucleotide sequence ID" value="NC_008255.1"/>
</dbReference>
<evidence type="ECO:0000256" key="3">
    <source>
        <dbReference type="ARBA" id="ARBA00022729"/>
    </source>
</evidence>
<evidence type="ECO:0000313" key="5">
    <source>
        <dbReference type="EMBL" id="ABG60669.1"/>
    </source>
</evidence>
<dbReference type="KEGG" id="chu:CHU_3433"/>
<keyword evidence="3" id="KW-0732">Signal</keyword>
<dbReference type="EMBL" id="CP000383">
    <property type="protein sequence ID" value="ABG60669.1"/>
    <property type="molecule type" value="Genomic_DNA"/>
</dbReference>
<evidence type="ECO:0000313" key="6">
    <source>
        <dbReference type="Proteomes" id="UP000001822"/>
    </source>
</evidence>
<comment type="subcellular location">
    <subcellularLocation>
        <location evidence="1">Periplasm</location>
    </subcellularLocation>
</comment>
<dbReference type="Proteomes" id="UP000001822">
    <property type="component" value="Chromosome"/>
</dbReference>
<proteinExistence type="inferred from homology"/>
<dbReference type="Pfam" id="PF22384">
    <property type="entry name" value="PBP2_Ca3427_like"/>
    <property type="match status" value="1"/>
</dbReference>
<dbReference type="InterPro" id="IPR054364">
    <property type="entry name" value="Ca3427-like_PBP2"/>
</dbReference>
<name>A0A6N4SWG5_CYTH3</name>
<evidence type="ECO:0000256" key="2">
    <source>
        <dbReference type="ARBA" id="ARBA00010742"/>
    </source>
</evidence>
<dbReference type="AlphaFoldDB" id="A0A6N4SWG5"/>
<organism evidence="5 6">
    <name type="scientific">Cytophaga hutchinsonii (strain ATCC 33406 / DSM 1761 / CIP 103989 / NBRC 15051 / NCIMB 9469 / D465)</name>
    <dbReference type="NCBI Taxonomy" id="269798"/>
    <lineage>
        <taxon>Bacteria</taxon>
        <taxon>Pseudomonadati</taxon>
        <taxon>Bacteroidota</taxon>
        <taxon>Cytophagia</taxon>
        <taxon>Cytophagales</taxon>
        <taxon>Cytophagaceae</taxon>
        <taxon>Cytophaga</taxon>
    </lineage>
</organism>
<protein>
    <recommendedName>
        <fullName evidence="4">Ca3427-like PBP 2 domain-containing protein</fullName>
    </recommendedName>
</protein>
<keyword evidence="6" id="KW-1185">Reference proteome</keyword>
<dbReference type="SUPFAM" id="SSF53850">
    <property type="entry name" value="Periplasmic binding protein-like II"/>
    <property type="match status" value="1"/>
</dbReference>
<gene>
    <name evidence="5" type="ordered locus">CHU_3433</name>
</gene>
<dbReference type="OrthoDB" id="6191474at2"/>
<evidence type="ECO:0000256" key="1">
    <source>
        <dbReference type="ARBA" id="ARBA00004418"/>
    </source>
</evidence>
<dbReference type="Gene3D" id="3.40.190.10">
    <property type="entry name" value="Periplasmic binding protein-like II"/>
    <property type="match status" value="2"/>
</dbReference>
<accession>A0A6N4SWG5</accession>
<dbReference type="PANTHER" id="PTHR30024">
    <property type="entry name" value="ALIPHATIC SULFONATES-BINDING PROTEIN-RELATED"/>
    <property type="match status" value="1"/>
</dbReference>